<name>A0AAV8Q5M3_ENSVE</name>
<organism evidence="1 2">
    <name type="scientific">Ensete ventricosum</name>
    <name type="common">Abyssinian banana</name>
    <name type="synonym">Musa ensete</name>
    <dbReference type="NCBI Taxonomy" id="4639"/>
    <lineage>
        <taxon>Eukaryota</taxon>
        <taxon>Viridiplantae</taxon>
        <taxon>Streptophyta</taxon>
        <taxon>Embryophyta</taxon>
        <taxon>Tracheophyta</taxon>
        <taxon>Spermatophyta</taxon>
        <taxon>Magnoliopsida</taxon>
        <taxon>Liliopsida</taxon>
        <taxon>Zingiberales</taxon>
        <taxon>Musaceae</taxon>
        <taxon>Ensete</taxon>
    </lineage>
</organism>
<dbReference type="GO" id="GO:0016757">
    <property type="term" value="F:glycosyltransferase activity"/>
    <property type="evidence" value="ECO:0007669"/>
    <property type="project" value="InterPro"/>
</dbReference>
<proteinExistence type="predicted"/>
<dbReference type="PANTHER" id="PTHR11062">
    <property type="entry name" value="EXOSTOSIN HEPARAN SULFATE GLYCOSYLTRANSFERASE -RELATED"/>
    <property type="match status" value="1"/>
</dbReference>
<dbReference type="AlphaFoldDB" id="A0AAV8Q5M3"/>
<sequence>MRSFTLAIWLDGLSFRTSIFIQHSCRILPGNRLCCCSLQHSAGSAGDVLKDDPIGRLKVFVYELSSKYNKDVRMHVHMLPPNIPHSIFVYFRGLLYGGGNDAEGCYCARGARASLWEKFQEQSSLTSPLHPPTYYEDMQQAVFCLCPLDDIVLPFAGAIPWEEIAVFVAEENVPKLDMILTSRPTEIVFRKQRLLANPSMKQAMEFSQPARAGDAYHQILSGLAHKFQIIADDITFLYIF</sequence>
<dbReference type="GO" id="GO:0010417">
    <property type="term" value="P:glucuronoxylan biosynthetic process"/>
    <property type="evidence" value="ECO:0007669"/>
    <property type="project" value="TreeGrafter"/>
</dbReference>
<keyword evidence="2" id="KW-1185">Reference proteome</keyword>
<reference evidence="1 2" key="1">
    <citation type="submission" date="2022-12" db="EMBL/GenBank/DDBJ databases">
        <title>Chromosome-scale assembly of the Ensete ventricosum genome.</title>
        <authorList>
            <person name="Dussert Y."/>
            <person name="Stocks J."/>
            <person name="Wendawek A."/>
            <person name="Woldeyes F."/>
            <person name="Nichols R.A."/>
            <person name="Borrell J.S."/>
        </authorList>
    </citation>
    <scope>NUCLEOTIDE SEQUENCE [LARGE SCALE GENOMIC DNA]</scope>
    <source>
        <strain evidence="2">cv. Maze</strain>
        <tissue evidence="1">Seeds</tissue>
    </source>
</reference>
<dbReference type="Proteomes" id="UP001222027">
    <property type="component" value="Unassembled WGS sequence"/>
</dbReference>
<accession>A0AAV8Q5M3</accession>
<evidence type="ECO:0008006" key="3">
    <source>
        <dbReference type="Google" id="ProtNLM"/>
    </source>
</evidence>
<protein>
    <recommendedName>
        <fullName evidence="3">Exostosin GT47 domain-containing protein</fullName>
    </recommendedName>
</protein>
<dbReference type="EMBL" id="JAQQAF010000007">
    <property type="protein sequence ID" value="KAJ8470302.1"/>
    <property type="molecule type" value="Genomic_DNA"/>
</dbReference>
<dbReference type="InterPro" id="IPR004263">
    <property type="entry name" value="Exostosin"/>
</dbReference>
<evidence type="ECO:0000313" key="1">
    <source>
        <dbReference type="EMBL" id="KAJ8470302.1"/>
    </source>
</evidence>
<comment type="caution">
    <text evidence="1">The sequence shown here is derived from an EMBL/GenBank/DDBJ whole genome shotgun (WGS) entry which is preliminary data.</text>
</comment>
<dbReference type="PANTHER" id="PTHR11062:SF200">
    <property type="entry name" value="BETA-1,4-XYLOSYLTRANSFERASE IRX10L-RELATED"/>
    <property type="match status" value="1"/>
</dbReference>
<evidence type="ECO:0000313" key="2">
    <source>
        <dbReference type="Proteomes" id="UP001222027"/>
    </source>
</evidence>
<dbReference type="GO" id="GO:0009834">
    <property type="term" value="P:plant-type secondary cell wall biogenesis"/>
    <property type="evidence" value="ECO:0007669"/>
    <property type="project" value="TreeGrafter"/>
</dbReference>
<gene>
    <name evidence="1" type="ORF">OPV22_024645</name>
</gene>